<dbReference type="Proteomes" id="UP000182108">
    <property type="component" value="Unassembled WGS sequence"/>
</dbReference>
<dbReference type="AlphaFoldDB" id="A0A0K6IYA2"/>
<feature type="domain" description="C-type lysozyme inhibitor" evidence="7">
    <location>
        <begin position="40"/>
        <end position="88"/>
    </location>
</feature>
<evidence type="ECO:0000313" key="8">
    <source>
        <dbReference type="EMBL" id="CUB08091.1"/>
    </source>
</evidence>
<gene>
    <name evidence="8" type="ORF">Ga0061068_12019</name>
</gene>
<evidence type="ECO:0000256" key="5">
    <source>
        <dbReference type="SAM" id="MobiDB-lite"/>
    </source>
</evidence>
<dbReference type="RefSeq" id="WP_157287471.1">
    <property type="nucleotide sequence ID" value="NZ_CYHH01000020.1"/>
</dbReference>
<dbReference type="InterPro" id="IPR018660">
    <property type="entry name" value="MliC"/>
</dbReference>
<feature type="region of interest" description="Disordered" evidence="5">
    <location>
        <begin position="137"/>
        <end position="163"/>
    </location>
</feature>
<dbReference type="Pfam" id="PF09864">
    <property type="entry name" value="MliC"/>
    <property type="match status" value="1"/>
</dbReference>
<keyword evidence="2" id="KW-0472">Membrane</keyword>
<keyword evidence="1 6" id="KW-0732">Signal</keyword>
<evidence type="ECO:0000256" key="6">
    <source>
        <dbReference type="SAM" id="SignalP"/>
    </source>
</evidence>
<reference evidence="9" key="1">
    <citation type="submission" date="2015-08" db="EMBL/GenBank/DDBJ databases">
        <authorList>
            <person name="Babu N.S."/>
            <person name="Beckwith C.J."/>
            <person name="Beseler K.G."/>
            <person name="Brison A."/>
            <person name="Carone J.V."/>
            <person name="Caskin T.P."/>
            <person name="Diamond M."/>
            <person name="Durham M.E."/>
            <person name="Foxe J.M."/>
            <person name="Go M."/>
            <person name="Henderson B.A."/>
            <person name="Jones I.B."/>
            <person name="McGettigan J.A."/>
            <person name="Micheletti S.J."/>
            <person name="Nasrallah M.E."/>
            <person name="Ortiz D."/>
            <person name="Piller C.R."/>
            <person name="Privatt S.R."/>
            <person name="Schneider S.L."/>
            <person name="Sharp S."/>
            <person name="Smith T.C."/>
            <person name="Stanton J.D."/>
            <person name="Ullery H.E."/>
            <person name="Wilson R.J."/>
            <person name="Serrano M.G."/>
            <person name="Buck G."/>
            <person name="Lee V."/>
            <person name="Wang Y."/>
            <person name="Carvalho R."/>
            <person name="Voegtly L."/>
            <person name="Shi R."/>
            <person name="Duckworth R."/>
            <person name="Johnson A."/>
            <person name="Loviza R."/>
            <person name="Walstead R."/>
            <person name="Shah Z."/>
            <person name="Kiflezghi M."/>
            <person name="Wade K."/>
            <person name="Ball S.L."/>
            <person name="Bradley K.W."/>
            <person name="Asai D.J."/>
            <person name="Bowman C.A."/>
            <person name="Russell D.A."/>
            <person name="Pope W.H."/>
            <person name="Jacobs-Sera D."/>
            <person name="Hendrix R.W."/>
            <person name="Hatfull G.F."/>
        </authorList>
    </citation>
    <scope>NUCLEOTIDE SEQUENCE [LARGE SCALE GENOMIC DNA]</scope>
    <source>
        <strain evidence="9">JCM 19170</strain>
    </source>
</reference>
<evidence type="ECO:0000313" key="9">
    <source>
        <dbReference type="Proteomes" id="UP000182108"/>
    </source>
</evidence>
<keyword evidence="4" id="KW-0449">Lipoprotein</keyword>
<name>A0A0K6IYA2_9PROT</name>
<dbReference type="Gene3D" id="2.40.128.200">
    <property type="match status" value="1"/>
</dbReference>
<dbReference type="PROSITE" id="PS51257">
    <property type="entry name" value="PROKAR_LIPOPROTEIN"/>
    <property type="match status" value="1"/>
</dbReference>
<dbReference type="InterPro" id="IPR036328">
    <property type="entry name" value="MliC_sf"/>
</dbReference>
<accession>A0A0K6IYA2</accession>
<evidence type="ECO:0000256" key="2">
    <source>
        <dbReference type="ARBA" id="ARBA00023136"/>
    </source>
</evidence>
<feature type="compositionally biased region" description="Low complexity" evidence="5">
    <location>
        <begin position="143"/>
        <end position="155"/>
    </location>
</feature>
<evidence type="ECO:0000259" key="7">
    <source>
        <dbReference type="Pfam" id="PF09864"/>
    </source>
</evidence>
<proteinExistence type="predicted"/>
<evidence type="ECO:0000256" key="3">
    <source>
        <dbReference type="ARBA" id="ARBA00023139"/>
    </source>
</evidence>
<dbReference type="SUPFAM" id="SSF141488">
    <property type="entry name" value="YdhA-like"/>
    <property type="match status" value="1"/>
</dbReference>
<keyword evidence="3" id="KW-0564">Palmitate</keyword>
<evidence type="ECO:0000256" key="1">
    <source>
        <dbReference type="ARBA" id="ARBA00022729"/>
    </source>
</evidence>
<organism evidence="8 9">
    <name type="scientific">Tepidiphilus thermophilus</name>
    <dbReference type="NCBI Taxonomy" id="876478"/>
    <lineage>
        <taxon>Bacteria</taxon>
        <taxon>Pseudomonadati</taxon>
        <taxon>Pseudomonadota</taxon>
        <taxon>Hydrogenophilia</taxon>
        <taxon>Hydrogenophilales</taxon>
        <taxon>Hydrogenophilaceae</taxon>
        <taxon>Tepidiphilus</taxon>
    </lineage>
</organism>
<feature type="chain" id="PRO_5005505736" evidence="6">
    <location>
        <begin position="24"/>
        <end position="163"/>
    </location>
</feature>
<evidence type="ECO:0000256" key="4">
    <source>
        <dbReference type="ARBA" id="ARBA00023288"/>
    </source>
</evidence>
<feature type="signal peptide" evidence="6">
    <location>
        <begin position="1"/>
        <end position="23"/>
    </location>
</feature>
<dbReference type="EMBL" id="CYHH01000020">
    <property type="protein sequence ID" value="CUB08091.1"/>
    <property type="molecule type" value="Genomic_DNA"/>
</dbReference>
<protein>
    <submittedName>
        <fullName evidence="8">Membrane-bound lysozyme-inhibitor of c-type lysozyme</fullName>
    </submittedName>
</protein>
<sequence length="163" mass="17865">MRKGMRTLVLLAAMGMSCAAAWAEEEALPQLDLDLPSGVYRCEEGTKQLGVERVRQDSDKVVVRWEGKRYTLARDVSFSGLPRYEDRQNGLLWVDLPWKSVLLNTKTERPMAADCVYAQGVDPSVLDAPVKVAAAKTKKKTAAKPSKPAPQKTAKVTTASSSN</sequence>
<keyword evidence="9" id="KW-1185">Reference proteome</keyword>